<dbReference type="PANTHER" id="PTHR21089:SF1">
    <property type="entry name" value="BIFUNCTIONAL 3-DEHYDROQUINATE DEHYDRATASE_SHIKIMATE DEHYDROGENASE, CHLOROPLASTIC"/>
    <property type="match status" value="1"/>
</dbReference>
<name>A0A2P8FYQ3_9BACT</name>
<protein>
    <submittedName>
        <fullName evidence="5">Shikimate dehydrogenase</fullName>
    </submittedName>
</protein>
<dbReference type="SUPFAM" id="SSF51735">
    <property type="entry name" value="NAD(P)-binding Rossmann-fold domains"/>
    <property type="match status" value="1"/>
</dbReference>
<dbReference type="InterPro" id="IPR022893">
    <property type="entry name" value="Shikimate_DH_fam"/>
</dbReference>
<keyword evidence="3" id="KW-0057">Aromatic amino acid biosynthesis</keyword>
<dbReference type="GO" id="GO:0050661">
    <property type="term" value="F:NADP binding"/>
    <property type="evidence" value="ECO:0007669"/>
    <property type="project" value="TreeGrafter"/>
</dbReference>
<comment type="caution">
    <text evidence="5">The sequence shown here is derived from an EMBL/GenBank/DDBJ whole genome shotgun (WGS) entry which is preliminary data.</text>
</comment>
<keyword evidence="6" id="KW-1185">Reference proteome</keyword>
<dbReference type="GO" id="GO:0009073">
    <property type="term" value="P:aromatic amino acid family biosynthetic process"/>
    <property type="evidence" value="ECO:0007669"/>
    <property type="project" value="UniProtKB-KW"/>
</dbReference>
<accession>A0A2P8FYQ3</accession>
<evidence type="ECO:0000256" key="1">
    <source>
        <dbReference type="ARBA" id="ARBA00004871"/>
    </source>
</evidence>
<dbReference type="InterPro" id="IPR036291">
    <property type="entry name" value="NAD(P)-bd_dom_sf"/>
</dbReference>
<feature type="domain" description="Shikimate dehydrogenase substrate binding N-terminal" evidence="4">
    <location>
        <begin position="6"/>
        <end position="88"/>
    </location>
</feature>
<proteinExistence type="predicted"/>
<keyword evidence="3" id="KW-0028">Amino-acid biosynthesis</keyword>
<dbReference type="InterPro" id="IPR013708">
    <property type="entry name" value="Shikimate_DH-bd_N"/>
</dbReference>
<dbReference type="RefSeq" id="WP_106604039.1">
    <property type="nucleotide sequence ID" value="NZ_PYGK01000010.1"/>
</dbReference>
<dbReference type="EMBL" id="PYGK01000010">
    <property type="protein sequence ID" value="PSL26850.1"/>
    <property type="molecule type" value="Genomic_DNA"/>
</dbReference>
<organism evidence="5 6">
    <name type="scientific">Chitinophaga ginsengisoli</name>
    <dbReference type="NCBI Taxonomy" id="363837"/>
    <lineage>
        <taxon>Bacteria</taxon>
        <taxon>Pseudomonadati</taxon>
        <taxon>Bacteroidota</taxon>
        <taxon>Chitinophagia</taxon>
        <taxon>Chitinophagales</taxon>
        <taxon>Chitinophagaceae</taxon>
        <taxon>Chitinophaga</taxon>
    </lineage>
</organism>
<dbReference type="AlphaFoldDB" id="A0A2P8FYQ3"/>
<dbReference type="GO" id="GO:0009423">
    <property type="term" value="P:chorismate biosynthetic process"/>
    <property type="evidence" value="ECO:0007669"/>
    <property type="project" value="TreeGrafter"/>
</dbReference>
<keyword evidence="2" id="KW-0560">Oxidoreductase</keyword>
<dbReference type="GO" id="GO:0005829">
    <property type="term" value="C:cytosol"/>
    <property type="evidence" value="ECO:0007669"/>
    <property type="project" value="TreeGrafter"/>
</dbReference>
<dbReference type="Proteomes" id="UP000240978">
    <property type="component" value="Unassembled WGS sequence"/>
</dbReference>
<dbReference type="Pfam" id="PF08501">
    <property type="entry name" value="Shikimate_dh_N"/>
    <property type="match status" value="1"/>
</dbReference>
<dbReference type="InterPro" id="IPR046346">
    <property type="entry name" value="Aminoacid_DH-like_N_sf"/>
</dbReference>
<reference evidence="5 6" key="1">
    <citation type="submission" date="2018-03" db="EMBL/GenBank/DDBJ databases">
        <title>Genomic Encyclopedia of Archaeal and Bacterial Type Strains, Phase II (KMG-II): from individual species to whole genera.</title>
        <authorList>
            <person name="Goeker M."/>
        </authorList>
    </citation>
    <scope>NUCLEOTIDE SEQUENCE [LARGE SCALE GENOMIC DNA]</scope>
    <source>
        <strain evidence="5 6">DSM 18107</strain>
    </source>
</reference>
<comment type="pathway">
    <text evidence="1">Metabolic intermediate biosynthesis; chorismate biosynthesis; chorismate from D-erythrose 4-phosphate and phosphoenolpyruvate: step 4/7.</text>
</comment>
<dbReference type="Gene3D" id="3.40.50.720">
    <property type="entry name" value="NAD(P)-binding Rossmann-like Domain"/>
    <property type="match status" value="1"/>
</dbReference>
<dbReference type="GO" id="GO:0019632">
    <property type="term" value="P:shikimate metabolic process"/>
    <property type="evidence" value="ECO:0007669"/>
    <property type="project" value="TreeGrafter"/>
</dbReference>
<evidence type="ECO:0000256" key="3">
    <source>
        <dbReference type="ARBA" id="ARBA00023141"/>
    </source>
</evidence>
<dbReference type="GO" id="GO:0004764">
    <property type="term" value="F:shikimate 3-dehydrogenase (NADP+) activity"/>
    <property type="evidence" value="ECO:0007669"/>
    <property type="project" value="InterPro"/>
</dbReference>
<evidence type="ECO:0000313" key="5">
    <source>
        <dbReference type="EMBL" id="PSL26850.1"/>
    </source>
</evidence>
<dbReference type="Gene3D" id="3.40.50.10860">
    <property type="entry name" value="Leucine Dehydrogenase, chain A, domain 1"/>
    <property type="match status" value="1"/>
</dbReference>
<dbReference type="SUPFAM" id="SSF53223">
    <property type="entry name" value="Aminoacid dehydrogenase-like, N-terminal domain"/>
    <property type="match status" value="1"/>
</dbReference>
<gene>
    <name evidence="5" type="ORF">CLV42_1103</name>
</gene>
<dbReference type="CDD" id="cd01065">
    <property type="entry name" value="NAD_bind_Shikimate_DH"/>
    <property type="match status" value="1"/>
</dbReference>
<dbReference type="PANTHER" id="PTHR21089">
    <property type="entry name" value="SHIKIMATE DEHYDROGENASE"/>
    <property type="match status" value="1"/>
</dbReference>
<dbReference type="OrthoDB" id="9792692at2"/>
<evidence type="ECO:0000259" key="4">
    <source>
        <dbReference type="Pfam" id="PF08501"/>
    </source>
</evidence>
<sequence>MKVYGLIGYPLSHSFSKGFFAEKFAREGIKGCMYDSFPIPEIGELPALLTQYPDLQGLNVTIPYKQTVMSYLDELSPAAAQIGAVNCIHFKDGRKIGYNTDAIGFRRSLEPLLQSHHNKALVLGTGGAAKAVQYVLESLNIPYKLVSRQATADSISYEQLDASMIASHTLIVNTTPLGMYPNVNASPALPYEQLTDKHLLYDLIYNPAVTAFLQQGADRGATIKNGHEMLILQAEASWEIWNNE</sequence>
<evidence type="ECO:0000256" key="2">
    <source>
        <dbReference type="ARBA" id="ARBA00023002"/>
    </source>
</evidence>
<evidence type="ECO:0000313" key="6">
    <source>
        <dbReference type="Proteomes" id="UP000240978"/>
    </source>
</evidence>